<evidence type="ECO:0000313" key="3">
    <source>
        <dbReference type="Proteomes" id="UP000223982"/>
    </source>
</evidence>
<feature type="region of interest" description="Disordered" evidence="1">
    <location>
        <begin position="56"/>
        <end position="78"/>
    </location>
</feature>
<name>A0AA44U2Z1_CUTAC</name>
<evidence type="ECO:0000256" key="1">
    <source>
        <dbReference type="SAM" id="MobiDB-lite"/>
    </source>
</evidence>
<comment type="caution">
    <text evidence="2">The sequence shown here is derived from an EMBL/GenBank/DDBJ whole genome shotgun (WGS) entry which is preliminary data.</text>
</comment>
<organism evidence="2 3">
    <name type="scientific">Cutibacterium acnes</name>
    <name type="common">Propionibacterium acnes</name>
    <dbReference type="NCBI Taxonomy" id="1747"/>
    <lineage>
        <taxon>Bacteria</taxon>
        <taxon>Bacillati</taxon>
        <taxon>Actinomycetota</taxon>
        <taxon>Actinomycetes</taxon>
        <taxon>Propionibacteriales</taxon>
        <taxon>Propionibacteriaceae</taxon>
        <taxon>Cutibacterium</taxon>
    </lineage>
</organism>
<dbReference type="EMBL" id="LKVB01000010">
    <property type="protein sequence ID" value="PHJ26522.1"/>
    <property type="molecule type" value="Genomic_DNA"/>
</dbReference>
<reference evidence="2 3" key="1">
    <citation type="submission" date="2017-02" db="EMBL/GenBank/DDBJ databases">
        <title>Prevalence of linear plasmids in Propionibacterium acnes isolates obtained from cancerous prostatic tissue.</title>
        <authorList>
            <person name="Davidsson S."/>
            <person name="Bruggemann H."/>
        </authorList>
    </citation>
    <scope>NUCLEOTIDE SEQUENCE [LARGE SCALE GENOMIC DNA]</scope>
    <source>
        <strain evidence="2 3">09-9</strain>
    </source>
</reference>
<gene>
    <name evidence="2" type="ORF">APS60_11510</name>
</gene>
<evidence type="ECO:0000313" key="2">
    <source>
        <dbReference type="EMBL" id="PHJ26522.1"/>
    </source>
</evidence>
<protein>
    <submittedName>
        <fullName evidence="2">Uncharacterized protein</fullName>
    </submittedName>
</protein>
<accession>A0AA44U2Z1</accession>
<dbReference type="Proteomes" id="UP000223982">
    <property type="component" value="Unassembled WGS sequence"/>
</dbReference>
<sequence>MGGGPCRAGVPEGPKQASLGVIHRVIHQLGTTHMDVISTNVVSEFSFLSPHRGGDGADRGVLRKMSAQPGKGHWSAWF</sequence>
<dbReference type="AlphaFoldDB" id="A0AA44U2Z1"/>
<proteinExistence type="predicted"/>